<accession>X1LDY3</accession>
<gene>
    <name evidence="1" type="ORF">S06H3_19165</name>
</gene>
<reference evidence="1" key="1">
    <citation type="journal article" date="2014" name="Front. Microbiol.">
        <title>High frequency of phylogenetically diverse reductive dehalogenase-homologous genes in deep subseafloor sedimentary metagenomes.</title>
        <authorList>
            <person name="Kawai M."/>
            <person name="Futagami T."/>
            <person name="Toyoda A."/>
            <person name="Takaki Y."/>
            <person name="Nishi S."/>
            <person name="Hori S."/>
            <person name="Arai W."/>
            <person name="Tsubouchi T."/>
            <person name="Morono Y."/>
            <person name="Uchiyama I."/>
            <person name="Ito T."/>
            <person name="Fujiyama A."/>
            <person name="Inagaki F."/>
            <person name="Takami H."/>
        </authorList>
    </citation>
    <scope>NUCLEOTIDE SEQUENCE</scope>
    <source>
        <strain evidence="1">Expedition CK06-06</strain>
    </source>
</reference>
<dbReference type="AlphaFoldDB" id="X1LDY3"/>
<name>X1LDY3_9ZZZZ</name>
<protein>
    <submittedName>
        <fullName evidence="1">Uncharacterized protein</fullName>
    </submittedName>
</protein>
<proteinExistence type="predicted"/>
<dbReference type="EMBL" id="BARV01009784">
    <property type="protein sequence ID" value="GAI04046.1"/>
    <property type="molecule type" value="Genomic_DNA"/>
</dbReference>
<comment type="caution">
    <text evidence="1">The sequence shown here is derived from an EMBL/GenBank/DDBJ whole genome shotgun (WGS) entry which is preliminary data.</text>
</comment>
<sequence length="90" mass="10187">MAPFILAAPDAAIRFTGDYRHHYQEVSYSEVINVVDGICRCTDEATKTMLVKKGYKLLDPSFVCHCGHVSLSEGEAEKHRKTHIVRKPRL</sequence>
<evidence type="ECO:0000313" key="1">
    <source>
        <dbReference type="EMBL" id="GAI04046.1"/>
    </source>
</evidence>
<organism evidence="1">
    <name type="scientific">marine sediment metagenome</name>
    <dbReference type="NCBI Taxonomy" id="412755"/>
    <lineage>
        <taxon>unclassified sequences</taxon>
        <taxon>metagenomes</taxon>
        <taxon>ecological metagenomes</taxon>
    </lineage>
</organism>